<gene>
    <name evidence="7" type="ORF">A2730_03540</name>
</gene>
<organism evidence="7 8">
    <name type="scientific">Candidatus Staskawiczbacteria bacterium RIFCSPHIGHO2_01_FULL_39_25</name>
    <dbReference type="NCBI Taxonomy" id="1802202"/>
    <lineage>
        <taxon>Bacteria</taxon>
        <taxon>Candidatus Staskawicziibacteriota</taxon>
    </lineage>
</organism>
<reference evidence="7 8" key="1">
    <citation type="journal article" date="2016" name="Nat. Commun.">
        <title>Thousands of microbial genomes shed light on interconnected biogeochemical processes in an aquifer system.</title>
        <authorList>
            <person name="Anantharaman K."/>
            <person name="Brown C.T."/>
            <person name="Hug L.A."/>
            <person name="Sharon I."/>
            <person name="Castelle C.J."/>
            <person name="Probst A.J."/>
            <person name="Thomas B.C."/>
            <person name="Singh A."/>
            <person name="Wilkins M.J."/>
            <person name="Karaoz U."/>
            <person name="Brodie E.L."/>
            <person name="Williams K.H."/>
            <person name="Hubbard S.S."/>
            <person name="Banfield J.F."/>
        </authorList>
    </citation>
    <scope>NUCLEOTIDE SEQUENCE [LARGE SCALE GENOMIC DNA]</scope>
</reference>
<dbReference type="GO" id="GO:0003676">
    <property type="term" value="F:nucleic acid binding"/>
    <property type="evidence" value="ECO:0007669"/>
    <property type="project" value="InterPro"/>
</dbReference>
<sequence length="262" mass="30337">MKKEVEWLLKEKYHGKPTIQFREDTKRLKKGEPLDYVIGFTEFLGCKIDLSKKPLIPRPETEYWVQEAIKKMKSRTSQFLSPSIKVLDIFAGSGCIGISIVAGSESFLQSKNSLPRHIKHAKVTFAEKDKNLLQQIQINCRANKIPKKSYDIVDSDIFSNIKGRYDYIFANPPYIPEVKKNKIQKSVLRYEPVSALFGGKDGLLYIKKFLSGAKHFLNPGGEIYMEFDSTQKKKIEKLLRALAYKNFVFHKDQYGKWRYVVI</sequence>
<comment type="catalytic activity">
    <reaction evidence="5">
        <text>L-glutaminyl-[peptide chain release factor] + S-adenosyl-L-methionine = N(5)-methyl-L-glutaminyl-[peptide chain release factor] + S-adenosyl-L-homocysteine + H(+)</text>
        <dbReference type="Rhea" id="RHEA:42896"/>
        <dbReference type="Rhea" id="RHEA-COMP:10271"/>
        <dbReference type="Rhea" id="RHEA-COMP:10272"/>
        <dbReference type="ChEBI" id="CHEBI:15378"/>
        <dbReference type="ChEBI" id="CHEBI:30011"/>
        <dbReference type="ChEBI" id="CHEBI:57856"/>
        <dbReference type="ChEBI" id="CHEBI:59789"/>
        <dbReference type="ChEBI" id="CHEBI:61891"/>
        <dbReference type="EC" id="2.1.1.297"/>
    </reaction>
</comment>
<dbReference type="GO" id="GO:0102559">
    <property type="term" value="F:peptide chain release factor N(5)-glutamine methyltransferase activity"/>
    <property type="evidence" value="ECO:0007669"/>
    <property type="project" value="UniProtKB-EC"/>
</dbReference>
<dbReference type="CDD" id="cd02440">
    <property type="entry name" value="AdoMet_MTases"/>
    <property type="match status" value="1"/>
</dbReference>
<dbReference type="PROSITE" id="PS00092">
    <property type="entry name" value="N6_MTASE"/>
    <property type="match status" value="1"/>
</dbReference>
<keyword evidence="3" id="KW-0808">Transferase</keyword>
<evidence type="ECO:0000256" key="1">
    <source>
        <dbReference type="ARBA" id="ARBA00012771"/>
    </source>
</evidence>
<dbReference type="InterPro" id="IPR050320">
    <property type="entry name" value="N5-glutamine_MTase"/>
</dbReference>
<evidence type="ECO:0000313" key="8">
    <source>
        <dbReference type="Proteomes" id="UP000176855"/>
    </source>
</evidence>
<dbReference type="EMBL" id="MHOO01000012">
    <property type="protein sequence ID" value="OGZ63595.1"/>
    <property type="molecule type" value="Genomic_DNA"/>
</dbReference>
<keyword evidence="4" id="KW-0949">S-adenosyl-L-methionine</keyword>
<dbReference type="STRING" id="1802202.A2730_03540"/>
<dbReference type="Gene3D" id="3.40.50.150">
    <property type="entry name" value="Vaccinia Virus protein VP39"/>
    <property type="match status" value="1"/>
</dbReference>
<comment type="caution">
    <text evidence="7">The sequence shown here is derived from an EMBL/GenBank/DDBJ whole genome shotgun (WGS) entry which is preliminary data.</text>
</comment>
<dbReference type="Pfam" id="PF05175">
    <property type="entry name" value="MTS"/>
    <property type="match status" value="1"/>
</dbReference>
<dbReference type="InterPro" id="IPR002052">
    <property type="entry name" value="DNA_methylase_N6_adenine_CS"/>
</dbReference>
<dbReference type="PANTHER" id="PTHR18895:SF74">
    <property type="entry name" value="MTRF1L RELEASE FACTOR GLUTAMINE METHYLTRANSFERASE"/>
    <property type="match status" value="1"/>
</dbReference>
<dbReference type="PANTHER" id="PTHR18895">
    <property type="entry name" value="HEMK METHYLTRANSFERASE"/>
    <property type="match status" value="1"/>
</dbReference>
<dbReference type="NCBIfam" id="TIGR00536">
    <property type="entry name" value="hemK_fam"/>
    <property type="match status" value="1"/>
</dbReference>
<keyword evidence="2" id="KW-0489">Methyltransferase</keyword>
<evidence type="ECO:0000256" key="2">
    <source>
        <dbReference type="ARBA" id="ARBA00022603"/>
    </source>
</evidence>
<evidence type="ECO:0000256" key="5">
    <source>
        <dbReference type="ARBA" id="ARBA00048391"/>
    </source>
</evidence>
<accession>A0A1G2HMC9</accession>
<proteinExistence type="predicted"/>
<evidence type="ECO:0000256" key="3">
    <source>
        <dbReference type="ARBA" id="ARBA00022679"/>
    </source>
</evidence>
<dbReference type="EC" id="2.1.1.297" evidence="1"/>
<dbReference type="Proteomes" id="UP000176855">
    <property type="component" value="Unassembled WGS sequence"/>
</dbReference>
<protein>
    <recommendedName>
        <fullName evidence="1">peptide chain release factor N(5)-glutamine methyltransferase</fullName>
        <ecNumber evidence="1">2.1.1.297</ecNumber>
    </recommendedName>
</protein>
<feature type="domain" description="Methyltransferase small" evidence="6">
    <location>
        <begin position="84"/>
        <end position="179"/>
    </location>
</feature>
<dbReference type="AlphaFoldDB" id="A0A1G2HMC9"/>
<evidence type="ECO:0000313" key="7">
    <source>
        <dbReference type="EMBL" id="OGZ63595.1"/>
    </source>
</evidence>
<evidence type="ECO:0000259" key="6">
    <source>
        <dbReference type="Pfam" id="PF05175"/>
    </source>
</evidence>
<dbReference type="InterPro" id="IPR007848">
    <property type="entry name" value="Small_mtfrase_dom"/>
</dbReference>
<dbReference type="GO" id="GO:0032259">
    <property type="term" value="P:methylation"/>
    <property type="evidence" value="ECO:0007669"/>
    <property type="project" value="UniProtKB-KW"/>
</dbReference>
<dbReference type="SUPFAM" id="SSF53335">
    <property type="entry name" value="S-adenosyl-L-methionine-dependent methyltransferases"/>
    <property type="match status" value="1"/>
</dbReference>
<name>A0A1G2HMC9_9BACT</name>
<dbReference type="InterPro" id="IPR004556">
    <property type="entry name" value="HemK-like"/>
</dbReference>
<evidence type="ECO:0000256" key="4">
    <source>
        <dbReference type="ARBA" id="ARBA00022691"/>
    </source>
</evidence>
<dbReference type="InterPro" id="IPR029063">
    <property type="entry name" value="SAM-dependent_MTases_sf"/>
</dbReference>